<organism evidence="3 4">
    <name type="scientific">Anaerosporobacter mobilis DSM 15930</name>
    <dbReference type="NCBI Taxonomy" id="1120996"/>
    <lineage>
        <taxon>Bacteria</taxon>
        <taxon>Bacillati</taxon>
        <taxon>Bacillota</taxon>
        <taxon>Clostridia</taxon>
        <taxon>Lachnospirales</taxon>
        <taxon>Lachnospiraceae</taxon>
        <taxon>Anaerosporobacter</taxon>
    </lineage>
</organism>
<dbReference type="EMBL" id="FRCP01000013">
    <property type="protein sequence ID" value="SHM62839.1"/>
    <property type="molecule type" value="Genomic_DNA"/>
</dbReference>
<name>A0A1M7KC64_9FIRM</name>
<dbReference type="Pfam" id="PF20938">
    <property type="entry name" value="DUF2264_C"/>
    <property type="match status" value="1"/>
</dbReference>
<dbReference type="OrthoDB" id="9813465at2"/>
<dbReference type="PIRSF" id="PIRSF014753">
    <property type="entry name" value="UCP014753"/>
    <property type="match status" value="1"/>
</dbReference>
<proteinExistence type="predicted"/>
<dbReference type="PANTHER" id="PTHR35339">
    <property type="entry name" value="LINALOOL DEHYDRATASE_ISOMERASE DOMAIN-CONTAINING PROTEIN"/>
    <property type="match status" value="1"/>
</dbReference>
<keyword evidence="4" id="KW-1185">Reference proteome</keyword>
<sequence length="652" mass="75067">MRHYKKEDEVGAFWLDNMKGIVMNTYIERLKKNPLKEKVDLMRALLDICRPIVPCYNESGAFLVLGNTGAHYNNKAAGMEGFSRILWGFAPLLAGGIDGLTLEEQEEVNEILNIYIKGIRNGTNPRSDWYWSEVEDYDQKMVEMAALAIGICLAPEQLWNSFGKEDKERIYVWFNQINQREVHKNNWRFFRILTNMMFQIRGLPFDDTRLEEDFDVIEACYQGEGWYFDGNPQQMDYYIPFAMHFYGLLYASFMKEKDQERSRRFTERAATFANDFIYWFANDGTEIPFGRSLTYRFAHSAFFSAMAFNGESSLSWGVVKGVVLRNLRSWFEKPIFDESGILSIGYGYPNLVMSERYNSPGSPYWALKTFLVLALEEHHPFWEAEEEVFDYEHSKCLSNPKMIITHEEESNHVQAFITGQHCMNHGNSTSKYEKFVYSNVFGFSVSRGTELSDGAFDNTLAVSLSDDNTYRMRNGTEECRITNEYTYAKYVLMPGVEIESYVVPCAPWHVRVHKINTAVQIDIADGGYAMGAEKVGVIDVKQNNETFQQNAIINDDNGIFIRKPWGISGITSQEAGTFHIIDSYPNTNVLWNSAVIPTFCKKLEPGNHRIITSVLGEANGNCMNSLTKRPNIQCEKDYVRIQYNDKQVMVKV</sequence>
<dbReference type="RefSeq" id="WP_084139253.1">
    <property type="nucleotide sequence ID" value="NZ_FRCP01000013.1"/>
</dbReference>
<dbReference type="STRING" id="1120996.SAMN02746066_02662"/>
<dbReference type="Proteomes" id="UP000184038">
    <property type="component" value="Unassembled WGS sequence"/>
</dbReference>
<dbReference type="PANTHER" id="PTHR35339:SF4">
    <property type="entry name" value="LINALOOL DEHYDRATASE_ISOMERASE DOMAIN-CONTAINING PROTEIN"/>
    <property type="match status" value="1"/>
</dbReference>
<dbReference type="InterPro" id="IPR049349">
    <property type="entry name" value="DUF2264_N"/>
</dbReference>
<accession>A0A1M7KC64</accession>
<dbReference type="InterPro" id="IPR049237">
    <property type="entry name" value="DUF2264_C"/>
</dbReference>
<reference evidence="3 4" key="1">
    <citation type="submission" date="2016-11" db="EMBL/GenBank/DDBJ databases">
        <authorList>
            <person name="Jaros S."/>
            <person name="Januszkiewicz K."/>
            <person name="Wedrychowicz H."/>
        </authorList>
    </citation>
    <scope>NUCLEOTIDE SEQUENCE [LARGE SCALE GENOMIC DNA]</scope>
    <source>
        <strain evidence="3 4">DSM 15930</strain>
    </source>
</reference>
<evidence type="ECO:0000259" key="1">
    <source>
        <dbReference type="Pfam" id="PF10022"/>
    </source>
</evidence>
<feature type="domain" description="DUF2264" evidence="1">
    <location>
        <begin position="39"/>
        <end position="387"/>
    </location>
</feature>
<evidence type="ECO:0008006" key="5">
    <source>
        <dbReference type="Google" id="ProtNLM"/>
    </source>
</evidence>
<evidence type="ECO:0000313" key="4">
    <source>
        <dbReference type="Proteomes" id="UP000184038"/>
    </source>
</evidence>
<dbReference type="InterPro" id="IPR016624">
    <property type="entry name" value="UCP014753"/>
</dbReference>
<gene>
    <name evidence="3" type="ORF">SAMN02746066_02662</name>
</gene>
<dbReference type="Pfam" id="PF10022">
    <property type="entry name" value="DUF2264"/>
    <property type="match status" value="1"/>
</dbReference>
<feature type="domain" description="DUF2264" evidence="2">
    <location>
        <begin position="394"/>
        <end position="615"/>
    </location>
</feature>
<protein>
    <recommendedName>
        <fullName evidence="5">DUF2264 domain-containing protein</fullName>
    </recommendedName>
</protein>
<evidence type="ECO:0000313" key="3">
    <source>
        <dbReference type="EMBL" id="SHM62839.1"/>
    </source>
</evidence>
<dbReference type="AlphaFoldDB" id="A0A1M7KC64"/>
<evidence type="ECO:0000259" key="2">
    <source>
        <dbReference type="Pfam" id="PF20938"/>
    </source>
</evidence>